<protein>
    <submittedName>
        <fullName evidence="1">Uncharacterized protein</fullName>
    </submittedName>
</protein>
<gene>
    <name evidence="1" type="ORF">Aca07nite_86960</name>
</gene>
<comment type="caution">
    <text evidence="1">The sequence shown here is derived from an EMBL/GenBank/DDBJ whole genome shotgun (WGS) entry which is preliminary data.</text>
</comment>
<evidence type="ECO:0000313" key="1">
    <source>
        <dbReference type="EMBL" id="GID51421.1"/>
    </source>
</evidence>
<dbReference type="EMBL" id="BOMF01000182">
    <property type="protein sequence ID" value="GID51421.1"/>
    <property type="molecule type" value="Genomic_DNA"/>
</dbReference>
<reference evidence="1" key="1">
    <citation type="submission" date="2021-01" db="EMBL/GenBank/DDBJ databases">
        <title>Whole genome shotgun sequence of Actinoplanes capillaceus NBRC 16408.</title>
        <authorList>
            <person name="Komaki H."/>
            <person name="Tamura T."/>
        </authorList>
    </citation>
    <scope>NUCLEOTIDE SEQUENCE [LARGE SCALE GENOMIC DNA]</scope>
    <source>
        <strain evidence="1">NBRC 16408</strain>
    </source>
</reference>
<organism evidence="1">
    <name type="scientific">Actinoplanes campanulatus</name>
    <dbReference type="NCBI Taxonomy" id="113559"/>
    <lineage>
        <taxon>Bacteria</taxon>
        <taxon>Bacillati</taxon>
        <taxon>Actinomycetota</taxon>
        <taxon>Actinomycetes</taxon>
        <taxon>Micromonosporales</taxon>
        <taxon>Micromonosporaceae</taxon>
        <taxon>Actinoplanes</taxon>
    </lineage>
</organism>
<name>A0ABQ3WYQ7_9ACTN</name>
<proteinExistence type="predicted"/>
<sequence length="64" mass="7013">MFEAGGSVAFRRLEMGMDLRTRGSADGRPPEFGRQFSVTHARVHDVSEPRIVVRGPQAEAEAEG</sequence>
<accession>A0ABQ3WYQ7</accession>